<feature type="transmembrane region" description="Helical" evidence="1">
    <location>
        <begin position="6"/>
        <end position="28"/>
    </location>
</feature>
<evidence type="ECO:0000256" key="1">
    <source>
        <dbReference type="SAM" id="Phobius"/>
    </source>
</evidence>
<organism evidence="2 3">
    <name type="scientific">Shouchella clausii</name>
    <name type="common">Alkalihalobacillus clausii</name>
    <dbReference type="NCBI Taxonomy" id="79880"/>
    <lineage>
        <taxon>Bacteria</taxon>
        <taxon>Bacillati</taxon>
        <taxon>Bacillota</taxon>
        <taxon>Bacilli</taxon>
        <taxon>Bacillales</taxon>
        <taxon>Bacillaceae</taxon>
        <taxon>Shouchella</taxon>
    </lineage>
</organism>
<dbReference type="PIRSF" id="PIRSF003203">
    <property type="entry name" value="AzlD"/>
    <property type="match status" value="1"/>
</dbReference>
<gene>
    <name evidence="2" type="ORF">CHH72_14145</name>
</gene>
<accession>A0A268NXL7</accession>
<keyword evidence="1" id="KW-0472">Membrane</keyword>
<dbReference type="Pfam" id="PF05437">
    <property type="entry name" value="AzlD"/>
    <property type="match status" value="1"/>
</dbReference>
<name>A0A268NXL7_SHOCL</name>
<dbReference type="OMA" id="GMLVIYC"/>
<evidence type="ECO:0000313" key="3">
    <source>
        <dbReference type="Proteomes" id="UP000216207"/>
    </source>
</evidence>
<comment type="caution">
    <text evidence="2">The sequence shown here is derived from an EMBL/GenBank/DDBJ whole genome shotgun (WGS) entry which is preliminary data.</text>
</comment>
<feature type="transmembrane region" description="Helical" evidence="1">
    <location>
        <begin position="89"/>
        <end position="107"/>
    </location>
</feature>
<keyword evidence="1" id="KW-0812">Transmembrane</keyword>
<dbReference type="EMBL" id="NPCC01000019">
    <property type="protein sequence ID" value="PAE88247.1"/>
    <property type="molecule type" value="Genomic_DNA"/>
</dbReference>
<dbReference type="RefSeq" id="WP_011245705.1">
    <property type="nucleotide sequence ID" value="NZ_BOQS01000027.1"/>
</dbReference>
<proteinExistence type="predicted"/>
<dbReference type="InterPro" id="IPR008407">
    <property type="entry name" value="Brnchd-chn_aa_trnsp_AzlD"/>
</dbReference>
<dbReference type="AlphaFoldDB" id="A0A268NXL7"/>
<sequence length="108" mass="12220">MTVPQQVIIILIVVFGTMMTRFLPFLIFSAEKPTPSYIKYLGKVLPPAVFGLLVIYSLRKVNVFEGNYGIPELVSVLVIIVLHSWKRNMLLSIASGTILYMFLVQIVF</sequence>
<reference evidence="2 3" key="1">
    <citation type="submission" date="2017-07" db="EMBL/GenBank/DDBJ databases">
        <title>Isolation and whole genome analysis of endospore-forming bacteria from heroin.</title>
        <authorList>
            <person name="Kalinowski J."/>
            <person name="Ahrens B."/>
            <person name="Al-Dilaimi A."/>
            <person name="Winkler A."/>
            <person name="Wibberg D."/>
            <person name="Schleenbecker U."/>
            <person name="Ruckert C."/>
            <person name="Wolfel R."/>
            <person name="Grass G."/>
        </authorList>
    </citation>
    <scope>NUCLEOTIDE SEQUENCE [LARGE SCALE GENOMIC DNA]</scope>
    <source>
        <strain evidence="2 3">7539</strain>
    </source>
</reference>
<feature type="transmembrane region" description="Helical" evidence="1">
    <location>
        <begin position="64"/>
        <end position="82"/>
    </location>
</feature>
<keyword evidence="1" id="KW-1133">Transmembrane helix</keyword>
<protein>
    <submittedName>
        <fullName evidence="2">Branched-chain amino acid transporter AzlD</fullName>
    </submittedName>
</protein>
<evidence type="ECO:0000313" key="2">
    <source>
        <dbReference type="EMBL" id="PAE88247.1"/>
    </source>
</evidence>
<dbReference type="Proteomes" id="UP000216207">
    <property type="component" value="Unassembled WGS sequence"/>
</dbReference>